<evidence type="ECO:0000313" key="3">
    <source>
        <dbReference type="Proteomes" id="UP001221189"/>
    </source>
</evidence>
<keyword evidence="1" id="KW-0472">Membrane</keyword>
<proteinExistence type="predicted"/>
<keyword evidence="3" id="KW-1185">Reference proteome</keyword>
<dbReference type="EMBL" id="JAQQXT010000015">
    <property type="protein sequence ID" value="MDC8773909.1"/>
    <property type="molecule type" value="Genomic_DNA"/>
</dbReference>
<name>A0ABT5KKD8_9BURK</name>
<protein>
    <submittedName>
        <fullName evidence="2">Uncharacterized protein</fullName>
    </submittedName>
</protein>
<evidence type="ECO:0000313" key="2">
    <source>
        <dbReference type="EMBL" id="MDC8773909.1"/>
    </source>
</evidence>
<sequence>MPITFRVGYRSPLVSTVAWALMLLGLFGLGLSGYLFGHTSGFAVAGLGWWLMAGQALLVLASAASIASGQGLLRRLEWARRLSLGLLALILFSLPVLPWVAGSPVMLGLACLAASAALLWALREMNTMLVRQEFA</sequence>
<feature type="transmembrane region" description="Helical" evidence="1">
    <location>
        <begin position="78"/>
        <end position="99"/>
    </location>
</feature>
<keyword evidence="1" id="KW-0812">Transmembrane</keyword>
<feature type="transmembrane region" description="Helical" evidence="1">
    <location>
        <begin position="105"/>
        <end position="122"/>
    </location>
</feature>
<evidence type="ECO:0000256" key="1">
    <source>
        <dbReference type="SAM" id="Phobius"/>
    </source>
</evidence>
<dbReference type="Proteomes" id="UP001221189">
    <property type="component" value="Unassembled WGS sequence"/>
</dbReference>
<gene>
    <name evidence="2" type="ORF">PRZ03_20265</name>
</gene>
<organism evidence="2 3">
    <name type="scientific">Roseateles albus</name>
    <dbReference type="NCBI Taxonomy" id="2987525"/>
    <lineage>
        <taxon>Bacteria</taxon>
        <taxon>Pseudomonadati</taxon>
        <taxon>Pseudomonadota</taxon>
        <taxon>Betaproteobacteria</taxon>
        <taxon>Burkholderiales</taxon>
        <taxon>Sphaerotilaceae</taxon>
        <taxon>Roseateles</taxon>
    </lineage>
</organism>
<feature type="transmembrane region" description="Helical" evidence="1">
    <location>
        <begin position="12"/>
        <end position="36"/>
    </location>
</feature>
<comment type="caution">
    <text evidence="2">The sequence shown here is derived from an EMBL/GenBank/DDBJ whole genome shotgun (WGS) entry which is preliminary data.</text>
</comment>
<keyword evidence="1" id="KW-1133">Transmembrane helix</keyword>
<dbReference type="RefSeq" id="WP_273601997.1">
    <property type="nucleotide sequence ID" value="NZ_JAQQXT010000015.1"/>
</dbReference>
<feature type="transmembrane region" description="Helical" evidence="1">
    <location>
        <begin position="42"/>
        <end position="66"/>
    </location>
</feature>
<reference evidence="2 3" key="1">
    <citation type="submission" date="2022-10" db="EMBL/GenBank/DDBJ databases">
        <title>Paucibacter sp. hw1 Genome sequencing.</title>
        <authorList>
            <person name="Park S."/>
        </authorList>
    </citation>
    <scope>NUCLEOTIDE SEQUENCE [LARGE SCALE GENOMIC DNA]</scope>
    <source>
        <strain evidence="3">hw1</strain>
    </source>
</reference>
<accession>A0ABT5KKD8</accession>